<keyword evidence="3" id="KW-1185">Reference proteome</keyword>
<organism evidence="2 3">
    <name type="scientific">Afipia carboxidovorans (strain ATCC 49405 / DSM 1227 / KCTC 32145 / OM5)</name>
    <name type="common">Oligotropha carboxidovorans</name>
    <dbReference type="NCBI Taxonomy" id="504832"/>
    <lineage>
        <taxon>Bacteria</taxon>
        <taxon>Pseudomonadati</taxon>
        <taxon>Pseudomonadota</taxon>
        <taxon>Alphaproteobacteria</taxon>
        <taxon>Hyphomicrobiales</taxon>
        <taxon>Nitrobacteraceae</taxon>
        <taxon>Afipia</taxon>
    </lineage>
</organism>
<feature type="transmembrane region" description="Helical" evidence="1">
    <location>
        <begin position="126"/>
        <end position="146"/>
    </location>
</feature>
<dbReference type="HOGENOM" id="CLU_1625395_0_0_5"/>
<evidence type="ECO:0000313" key="3">
    <source>
        <dbReference type="Proteomes" id="UP000007730"/>
    </source>
</evidence>
<dbReference type="KEGG" id="oca:OCAR_7300"/>
<keyword evidence="1" id="KW-0812">Transmembrane</keyword>
<dbReference type="KEGG" id="ocg:OCA5_c08160"/>
<reference evidence="2 3" key="1">
    <citation type="journal article" date="2011" name="J. Bacteriol.">
        <title>Complete genome sequences of the chemolithoautotrophic Oligotropha carboxidovorans strains OM4 and OM5.</title>
        <authorList>
            <person name="Volland S."/>
            <person name="Rachinger M."/>
            <person name="Strittmatter A."/>
            <person name="Daniel R."/>
            <person name="Gottschalk G."/>
            <person name="Meyer O."/>
        </authorList>
    </citation>
    <scope>NUCLEOTIDE SEQUENCE [LARGE SCALE GENOMIC DNA]</scope>
    <source>
        <strain evidence="3">ATCC 49405 / DSM 1227 / KCTC 32145 / OM5</strain>
    </source>
</reference>
<gene>
    <name evidence="2" type="ordered locus">OCA5_c08160</name>
</gene>
<feature type="transmembrane region" description="Helical" evidence="1">
    <location>
        <begin position="55"/>
        <end position="84"/>
    </location>
</feature>
<protein>
    <recommendedName>
        <fullName evidence="4">Transmembrane protein</fullName>
    </recommendedName>
</protein>
<dbReference type="AlphaFoldDB" id="B6JIZ5"/>
<sequence length="163" mass="17080">MSADPVQPTLLRRALRLVAIVIVFGIVGPPVGAVIFMLTVALIGMDWKPDASSMFLMTAFSLIYAAPLSYLIGLPPAMVAGALIGLRLAFFGRMGWLLALAAALAVGGLMEIVLGQTTVWGVSEDIAPPVLGITCAIATLACWTIVRCWDLPTIVRARAGATS</sequence>
<proteinExistence type="predicted"/>
<keyword evidence="1" id="KW-0472">Membrane</keyword>
<dbReference type="RefSeq" id="WP_012564430.1">
    <property type="nucleotide sequence ID" value="NC_011386.1"/>
</dbReference>
<evidence type="ECO:0000256" key="1">
    <source>
        <dbReference type="SAM" id="Phobius"/>
    </source>
</evidence>
<keyword evidence="1" id="KW-1133">Transmembrane helix</keyword>
<name>B6JIZ5_AFIC5</name>
<feature type="transmembrane region" description="Helical" evidence="1">
    <location>
        <begin position="17"/>
        <end position="43"/>
    </location>
</feature>
<evidence type="ECO:0000313" key="2">
    <source>
        <dbReference type="EMBL" id="AEI05538.1"/>
    </source>
</evidence>
<feature type="transmembrane region" description="Helical" evidence="1">
    <location>
        <begin position="96"/>
        <end position="114"/>
    </location>
</feature>
<dbReference type="STRING" id="504832.OCA5_c08160"/>
<dbReference type="EMBL" id="CP002826">
    <property type="protein sequence ID" value="AEI05538.1"/>
    <property type="molecule type" value="Genomic_DNA"/>
</dbReference>
<accession>B6JIZ5</accession>
<evidence type="ECO:0008006" key="4">
    <source>
        <dbReference type="Google" id="ProtNLM"/>
    </source>
</evidence>
<dbReference type="Proteomes" id="UP000007730">
    <property type="component" value="Chromosome"/>
</dbReference>